<comment type="caution">
    <text evidence="3">The sequence shown here is derived from an EMBL/GenBank/DDBJ whole genome shotgun (WGS) entry which is preliminary data.</text>
</comment>
<keyword evidence="2" id="KW-0472">Membrane</keyword>
<evidence type="ECO:0000256" key="2">
    <source>
        <dbReference type="SAM" id="Phobius"/>
    </source>
</evidence>
<keyword evidence="2" id="KW-0812">Transmembrane</keyword>
<dbReference type="RefSeq" id="WP_048196187.1">
    <property type="nucleotide sequence ID" value="NZ_CBTY010000009.1"/>
</dbReference>
<dbReference type="EMBL" id="CBTY010000009">
    <property type="protein sequence ID" value="CDI05869.1"/>
    <property type="molecule type" value="Genomic_DNA"/>
</dbReference>
<organism evidence="3 4">
    <name type="scientific">Candidatus Nitrosotenuis uzonensis</name>
    <dbReference type="NCBI Taxonomy" id="1407055"/>
    <lineage>
        <taxon>Archaea</taxon>
        <taxon>Nitrososphaerota</taxon>
        <taxon>Candidatus Nitrosotenuis</taxon>
    </lineage>
</organism>
<evidence type="ECO:0000256" key="1">
    <source>
        <dbReference type="SAM" id="MobiDB-lite"/>
    </source>
</evidence>
<name>V6ATG1_9ARCH</name>
<evidence type="ECO:0000313" key="3">
    <source>
        <dbReference type="EMBL" id="CDI05869.1"/>
    </source>
</evidence>
<dbReference type="Proteomes" id="UP000018159">
    <property type="component" value="Unassembled WGS sequence"/>
</dbReference>
<feature type="region of interest" description="Disordered" evidence="1">
    <location>
        <begin position="60"/>
        <end position="81"/>
    </location>
</feature>
<feature type="transmembrane region" description="Helical" evidence="2">
    <location>
        <begin position="6"/>
        <end position="26"/>
    </location>
</feature>
<proteinExistence type="predicted"/>
<sequence>MQGKPNVHHVGVALIAVSVISAFWVFGFEDKMSTRTTIVNEIQTPESIISETYGVQSSGVSLSSDSTSPSSNDFPRSSYGSLDKITTLDRTVQQQRSEKSRLSEFEAKEFKLEMSGTALASPSTMLKDASLLIKMRPVAGMNLEEFKVSEARLILDSTAMNLNLITVKIVDHDMVLIIGSTNKGEYFVRAQISEKILSDNNNRQNVLLHDQPFYIVNKDIPYKLNLTGTLTS</sequence>
<dbReference type="STRING" id="1407055.NITUZ_40035"/>
<dbReference type="AlphaFoldDB" id="V6ATG1"/>
<keyword evidence="4" id="KW-1185">Reference proteome</keyword>
<reference evidence="3 4" key="1">
    <citation type="journal article" date="2013" name="PLoS ONE">
        <title>Enrichment and Genome Sequence of the Group I.1a Ammonia-Oxidizing Archaeon ?Ca. Nitrosotenuis uzonensis? Representing a Clade Globally.</title>
        <authorList>
            <person name="Lebedeva E.V."/>
            <person name="Hatzenpichler R."/>
            <person name="Pelletier E."/>
            <person name="Schuster N."/>
            <person name="Hauzmayer S."/>
            <person name="Bulaev A."/>
            <person name="Grigor'eva N.V."/>
            <person name="Galushko A."/>
            <person name="Schmid M."/>
            <person name="Palatinszky M."/>
            <person name="Le Paslier D."/>
            <person name="Daims H."/>
            <person name="Wagner M."/>
        </authorList>
    </citation>
    <scope>NUCLEOTIDE SEQUENCE [LARGE SCALE GENOMIC DNA]</scope>
    <source>
        <strain evidence="3 4">N4</strain>
    </source>
</reference>
<protein>
    <submittedName>
        <fullName evidence="3">Uncharacterized protein</fullName>
    </submittedName>
</protein>
<dbReference type="OrthoDB" id="12343at2157"/>
<accession>V6ATG1</accession>
<evidence type="ECO:0000313" key="4">
    <source>
        <dbReference type="Proteomes" id="UP000018159"/>
    </source>
</evidence>
<keyword evidence="2" id="KW-1133">Transmembrane helix</keyword>
<feature type="compositionally biased region" description="Low complexity" evidence="1">
    <location>
        <begin position="60"/>
        <end position="71"/>
    </location>
</feature>
<gene>
    <name evidence="3" type="ORF">NITUZ_40035</name>
</gene>